<sequence length="201" mass="22537">MSGFYDRVVEIAGSSRVDGARTPVFQRSEALVPPHESLQARATTRELQPRAPVLPSPTSSPLQMGDIPGTSGLQDTVYVAPAVPRDMDTAPEIPRAPAPSQRQRRRRTHTERTRCSELRIETFLARSNDLQEESNRLREQLRDVSTRQADALEQLVAETRRQREASEREAGHLAEAVRELRIMGQLSRALTASLPRRPAQE</sequence>
<dbReference type="EMBL" id="CM023481">
    <property type="protein sequence ID" value="KAH6945819.1"/>
    <property type="molecule type" value="Genomic_DNA"/>
</dbReference>
<reference evidence="1" key="1">
    <citation type="submission" date="2020-05" db="EMBL/GenBank/DDBJ databases">
        <title>Large-scale comparative analyses of tick genomes elucidate their genetic diversity and vector capacities.</title>
        <authorList>
            <person name="Jia N."/>
            <person name="Wang J."/>
            <person name="Shi W."/>
            <person name="Du L."/>
            <person name="Sun Y."/>
            <person name="Zhan W."/>
            <person name="Jiang J."/>
            <person name="Wang Q."/>
            <person name="Zhang B."/>
            <person name="Ji P."/>
            <person name="Sakyi L.B."/>
            <person name="Cui X."/>
            <person name="Yuan T."/>
            <person name="Jiang B."/>
            <person name="Yang W."/>
            <person name="Lam T.T.-Y."/>
            <person name="Chang Q."/>
            <person name="Ding S."/>
            <person name="Wang X."/>
            <person name="Zhu J."/>
            <person name="Ruan X."/>
            <person name="Zhao L."/>
            <person name="Wei J."/>
            <person name="Que T."/>
            <person name="Du C."/>
            <person name="Cheng J."/>
            <person name="Dai P."/>
            <person name="Han X."/>
            <person name="Huang E."/>
            <person name="Gao Y."/>
            <person name="Liu J."/>
            <person name="Shao H."/>
            <person name="Ye R."/>
            <person name="Li L."/>
            <person name="Wei W."/>
            <person name="Wang X."/>
            <person name="Wang C."/>
            <person name="Yang T."/>
            <person name="Huo Q."/>
            <person name="Li W."/>
            <person name="Guo W."/>
            <person name="Chen H."/>
            <person name="Zhou L."/>
            <person name="Ni X."/>
            <person name="Tian J."/>
            <person name="Zhou Y."/>
            <person name="Sheng Y."/>
            <person name="Liu T."/>
            <person name="Pan Y."/>
            <person name="Xia L."/>
            <person name="Li J."/>
            <person name="Zhao F."/>
            <person name="Cao W."/>
        </authorList>
    </citation>
    <scope>NUCLEOTIDE SEQUENCE</scope>
    <source>
        <strain evidence="1">Hyas-2018</strain>
    </source>
</reference>
<name>A0ACB7TLV1_HYAAI</name>
<evidence type="ECO:0000313" key="1">
    <source>
        <dbReference type="EMBL" id="KAH6945819.1"/>
    </source>
</evidence>
<accession>A0ACB7TLV1</accession>
<gene>
    <name evidence="1" type="ORF">HPB50_010081</name>
</gene>
<keyword evidence="2" id="KW-1185">Reference proteome</keyword>
<comment type="caution">
    <text evidence="1">The sequence shown here is derived from an EMBL/GenBank/DDBJ whole genome shotgun (WGS) entry which is preliminary data.</text>
</comment>
<dbReference type="Proteomes" id="UP000821845">
    <property type="component" value="Chromosome 1"/>
</dbReference>
<evidence type="ECO:0000313" key="2">
    <source>
        <dbReference type="Proteomes" id="UP000821845"/>
    </source>
</evidence>
<proteinExistence type="predicted"/>
<protein>
    <submittedName>
        <fullName evidence="1">Uncharacterized protein</fullName>
    </submittedName>
</protein>
<organism evidence="1 2">
    <name type="scientific">Hyalomma asiaticum</name>
    <name type="common">Tick</name>
    <dbReference type="NCBI Taxonomy" id="266040"/>
    <lineage>
        <taxon>Eukaryota</taxon>
        <taxon>Metazoa</taxon>
        <taxon>Ecdysozoa</taxon>
        <taxon>Arthropoda</taxon>
        <taxon>Chelicerata</taxon>
        <taxon>Arachnida</taxon>
        <taxon>Acari</taxon>
        <taxon>Parasitiformes</taxon>
        <taxon>Ixodida</taxon>
        <taxon>Ixodoidea</taxon>
        <taxon>Ixodidae</taxon>
        <taxon>Hyalomminae</taxon>
        <taxon>Hyalomma</taxon>
    </lineage>
</organism>